<proteinExistence type="predicted"/>
<dbReference type="Gene3D" id="3.10.450.50">
    <property type="match status" value="1"/>
</dbReference>
<protein>
    <submittedName>
        <fullName evidence="1">Uncharacterized protein</fullName>
    </submittedName>
</protein>
<reference evidence="1 2" key="1">
    <citation type="submission" date="2018-02" db="EMBL/GenBank/DDBJ databases">
        <title>Draft genome sequences of four Legionella pneumophila clinical strains isolated in Ontario.</title>
        <authorList>
            <person name="Fortuna A."/>
            <person name="Ramnarine R."/>
            <person name="Li A."/>
            <person name="Frantz C."/>
            <person name="Mallo G."/>
        </authorList>
    </citation>
    <scope>NUCLEOTIDE SEQUENCE [LARGE SCALE GENOMIC DNA]</scope>
    <source>
        <strain evidence="1 2">LG61</strain>
    </source>
</reference>
<dbReference type="GO" id="GO:0030638">
    <property type="term" value="P:polyketide metabolic process"/>
    <property type="evidence" value="ECO:0007669"/>
    <property type="project" value="InterPro"/>
</dbReference>
<dbReference type="AlphaFoldDB" id="A0A2S6EZX9"/>
<comment type="caution">
    <text evidence="1">The sequence shown here is derived from an EMBL/GenBank/DDBJ whole genome shotgun (WGS) entry which is preliminary data.</text>
</comment>
<dbReference type="InterPro" id="IPR009959">
    <property type="entry name" value="Cyclase_SnoaL-like"/>
</dbReference>
<dbReference type="SUPFAM" id="SSF54427">
    <property type="entry name" value="NTF2-like"/>
    <property type="match status" value="1"/>
</dbReference>
<dbReference type="EMBL" id="PQWY01000011">
    <property type="protein sequence ID" value="PPK30747.1"/>
    <property type="molecule type" value="Genomic_DNA"/>
</dbReference>
<dbReference type="PANTHER" id="PTHR38436">
    <property type="entry name" value="POLYKETIDE CYCLASE SNOAL-LIKE DOMAIN"/>
    <property type="match status" value="1"/>
</dbReference>
<dbReference type="Pfam" id="PF07366">
    <property type="entry name" value="SnoaL"/>
    <property type="match status" value="1"/>
</dbReference>
<evidence type="ECO:0000313" key="1">
    <source>
        <dbReference type="EMBL" id="PPK30747.1"/>
    </source>
</evidence>
<name>A0A2S6EZX9_LEGPN</name>
<dbReference type="Proteomes" id="UP000239239">
    <property type="component" value="Unassembled WGS sequence"/>
</dbReference>
<sequence>MSKIIDDSLTEEQKYMVQVWENHTHYEFDTKNVEDTMRTMEDNPYVNNIPTMAGGFGKQEVRKFYSQFFIPQKPEDTEVELISRTVGTNQIVDELIIKFTHNIRMDWILSGVEPTGKRVEIPQIAIVRFHNRKIISEHIYWDQASVLVQIGLLNSDKLPIHGVEATNKIRELKSQCLIK</sequence>
<accession>A0A2S6EZX9</accession>
<dbReference type="PANTHER" id="PTHR38436:SF3">
    <property type="entry name" value="CARBOXYMETHYLENEBUTENOLIDASE-RELATED"/>
    <property type="match status" value="1"/>
</dbReference>
<evidence type="ECO:0000313" key="2">
    <source>
        <dbReference type="Proteomes" id="UP000239239"/>
    </source>
</evidence>
<gene>
    <name evidence="1" type="ORF">C3928_08260</name>
</gene>
<dbReference type="RefSeq" id="WP_050598179.1">
    <property type="nucleotide sequence ID" value="NZ_CP017601.1"/>
</dbReference>
<organism evidence="1 2">
    <name type="scientific">Legionella pneumophila</name>
    <dbReference type="NCBI Taxonomy" id="446"/>
    <lineage>
        <taxon>Bacteria</taxon>
        <taxon>Pseudomonadati</taxon>
        <taxon>Pseudomonadota</taxon>
        <taxon>Gammaproteobacteria</taxon>
        <taxon>Legionellales</taxon>
        <taxon>Legionellaceae</taxon>
        <taxon>Legionella</taxon>
    </lineage>
</organism>
<dbReference type="OrthoDB" id="9787933at2"/>
<dbReference type="InterPro" id="IPR032710">
    <property type="entry name" value="NTF2-like_dom_sf"/>
</dbReference>